<accession>A0ACD3A059</accession>
<name>A0ACD3A059_9AGAR</name>
<gene>
    <name evidence="1" type="ORF">BDN72DRAFT_627817</name>
</gene>
<evidence type="ECO:0000313" key="2">
    <source>
        <dbReference type="Proteomes" id="UP000308600"/>
    </source>
</evidence>
<protein>
    <submittedName>
        <fullName evidence="1">Uncharacterized protein</fullName>
    </submittedName>
</protein>
<proteinExistence type="predicted"/>
<keyword evidence="2" id="KW-1185">Reference proteome</keyword>
<dbReference type="EMBL" id="ML209051">
    <property type="protein sequence ID" value="TFK59193.1"/>
    <property type="molecule type" value="Genomic_DNA"/>
</dbReference>
<sequence length="116" mass="13551">MANNYPMYGLWYHMISLLLKRVCYAIDILLSSRPRYRRDISQFVLMSSCMVRYMSMVLLSLSLLRNCNITTVCLRLVQRDEEIELSSQLWTGTFGKVVLESVYAIILDKSTALEKR</sequence>
<organism evidence="1 2">
    <name type="scientific">Pluteus cervinus</name>
    <dbReference type="NCBI Taxonomy" id="181527"/>
    <lineage>
        <taxon>Eukaryota</taxon>
        <taxon>Fungi</taxon>
        <taxon>Dikarya</taxon>
        <taxon>Basidiomycota</taxon>
        <taxon>Agaricomycotina</taxon>
        <taxon>Agaricomycetes</taxon>
        <taxon>Agaricomycetidae</taxon>
        <taxon>Agaricales</taxon>
        <taxon>Pluteineae</taxon>
        <taxon>Pluteaceae</taxon>
        <taxon>Pluteus</taxon>
    </lineage>
</organism>
<evidence type="ECO:0000313" key="1">
    <source>
        <dbReference type="EMBL" id="TFK59193.1"/>
    </source>
</evidence>
<dbReference type="Proteomes" id="UP000308600">
    <property type="component" value="Unassembled WGS sequence"/>
</dbReference>
<reference evidence="1 2" key="1">
    <citation type="journal article" date="2019" name="Nat. Ecol. Evol.">
        <title>Megaphylogeny resolves global patterns of mushroom evolution.</title>
        <authorList>
            <person name="Varga T."/>
            <person name="Krizsan K."/>
            <person name="Foldi C."/>
            <person name="Dima B."/>
            <person name="Sanchez-Garcia M."/>
            <person name="Sanchez-Ramirez S."/>
            <person name="Szollosi G.J."/>
            <person name="Szarkandi J.G."/>
            <person name="Papp V."/>
            <person name="Albert L."/>
            <person name="Andreopoulos W."/>
            <person name="Angelini C."/>
            <person name="Antonin V."/>
            <person name="Barry K.W."/>
            <person name="Bougher N.L."/>
            <person name="Buchanan P."/>
            <person name="Buyck B."/>
            <person name="Bense V."/>
            <person name="Catcheside P."/>
            <person name="Chovatia M."/>
            <person name="Cooper J."/>
            <person name="Damon W."/>
            <person name="Desjardin D."/>
            <person name="Finy P."/>
            <person name="Geml J."/>
            <person name="Haridas S."/>
            <person name="Hughes K."/>
            <person name="Justo A."/>
            <person name="Karasinski D."/>
            <person name="Kautmanova I."/>
            <person name="Kiss B."/>
            <person name="Kocsube S."/>
            <person name="Kotiranta H."/>
            <person name="LaButti K.M."/>
            <person name="Lechner B.E."/>
            <person name="Liimatainen K."/>
            <person name="Lipzen A."/>
            <person name="Lukacs Z."/>
            <person name="Mihaltcheva S."/>
            <person name="Morgado L.N."/>
            <person name="Niskanen T."/>
            <person name="Noordeloos M.E."/>
            <person name="Ohm R.A."/>
            <person name="Ortiz-Santana B."/>
            <person name="Ovrebo C."/>
            <person name="Racz N."/>
            <person name="Riley R."/>
            <person name="Savchenko A."/>
            <person name="Shiryaev A."/>
            <person name="Soop K."/>
            <person name="Spirin V."/>
            <person name="Szebenyi C."/>
            <person name="Tomsovsky M."/>
            <person name="Tulloss R.E."/>
            <person name="Uehling J."/>
            <person name="Grigoriev I.V."/>
            <person name="Vagvolgyi C."/>
            <person name="Papp T."/>
            <person name="Martin F.M."/>
            <person name="Miettinen O."/>
            <person name="Hibbett D.S."/>
            <person name="Nagy L.G."/>
        </authorList>
    </citation>
    <scope>NUCLEOTIDE SEQUENCE [LARGE SCALE GENOMIC DNA]</scope>
    <source>
        <strain evidence="1 2">NL-1719</strain>
    </source>
</reference>